<dbReference type="GeneID" id="54304395"/>
<dbReference type="Proteomes" id="UP000799438">
    <property type="component" value="Unassembled WGS sequence"/>
</dbReference>
<protein>
    <submittedName>
        <fullName evidence="2">Uncharacterized protein</fullName>
    </submittedName>
</protein>
<keyword evidence="1" id="KW-0812">Transmembrane</keyword>
<feature type="transmembrane region" description="Helical" evidence="1">
    <location>
        <begin position="112"/>
        <end position="139"/>
    </location>
</feature>
<dbReference type="RefSeq" id="XP_033395766.1">
    <property type="nucleotide sequence ID" value="XM_033546888.1"/>
</dbReference>
<keyword evidence="1" id="KW-1133">Transmembrane helix</keyword>
<accession>A0A6A6B9L5</accession>
<dbReference type="AlphaFoldDB" id="A0A6A6B9L5"/>
<evidence type="ECO:0000256" key="1">
    <source>
        <dbReference type="SAM" id="Phobius"/>
    </source>
</evidence>
<gene>
    <name evidence="2" type="ORF">K452DRAFT_60043</name>
</gene>
<keyword evidence="3" id="KW-1185">Reference proteome</keyword>
<reference evidence="2" key="1">
    <citation type="journal article" date="2020" name="Stud. Mycol.">
        <title>101 Dothideomycetes genomes: a test case for predicting lifestyles and emergence of pathogens.</title>
        <authorList>
            <person name="Haridas S."/>
            <person name="Albert R."/>
            <person name="Binder M."/>
            <person name="Bloem J."/>
            <person name="Labutti K."/>
            <person name="Salamov A."/>
            <person name="Andreopoulos B."/>
            <person name="Baker S."/>
            <person name="Barry K."/>
            <person name="Bills G."/>
            <person name="Bluhm B."/>
            <person name="Cannon C."/>
            <person name="Castanera R."/>
            <person name="Culley D."/>
            <person name="Daum C."/>
            <person name="Ezra D."/>
            <person name="Gonzalez J."/>
            <person name="Henrissat B."/>
            <person name="Kuo A."/>
            <person name="Liang C."/>
            <person name="Lipzen A."/>
            <person name="Lutzoni F."/>
            <person name="Magnuson J."/>
            <person name="Mondo S."/>
            <person name="Nolan M."/>
            <person name="Ohm R."/>
            <person name="Pangilinan J."/>
            <person name="Park H.-J."/>
            <person name="Ramirez L."/>
            <person name="Alfaro M."/>
            <person name="Sun H."/>
            <person name="Tritt A."/>
            <person name="Yoshinaga Y."/>
            <person name="Zwiers L.-H."/>
            <person name="Turgeon B."/>
            <person name="Goodwin S."/>
            <person name="Spatafora J."/>
            <person name="Crous P."/>
            <person name="Grigoriev I."/>
        </authorList>
    </citation>
    <scope>NUCLEOTIDE SEQUENCE</scope>
    <source>
        <strain evidence="2">CBS 121167</strain>
    </source>
</reference>
<sequence length="268" mass="29155">MPPAGLERVGVGLLRAGVSVAPALLVAAAALYAAVHGSVNYLWQGGMGGWVWRIWLEDLVGRGIEDGGVEGWMRSGLSSMTHARTHARTYARNEIRDERNANGNVCPCVDHLVAWLLACMCILLGVVINSPPACAPIYLPTYPAMQLISSDLQPGSQAARYRPITLRFRSSTAQHCSIAARATLPSFAFLFFSFGDHVSGRFSLGTASAARASLWHTTDAAVCVRMYGGMEWRRRCWRWRHGCCCPSGKRVAEAAWMSALRYAARVGA</sequence>
<name>A0A6A6B9L5_9PEZI</name>
<evidence type="ECO:0000313" key="3">
    <source>
        <dbReference type="Proteomes" id="UP000799438"/>
    </source>
</evidence>
<proteinExistence type="predicted"/>
<keyword evidence="1" id="KW-0472">Membrane</keyword>
<feature type="transmembrane region" description="Helical" evidence="1">
    <location>
        <begin position="12"/>
        <end position="35"/>
    </location>
</feature>
<organism evidence="2 3">
    <name type="scientific">Aplosporella prunicola CBS 121167</name>
    <dbReference type="NCBI Taxonomy" id="1176127"/>
    <lineage>
        <taxon>Eukaryota</taxon>
        <taxon>Fungi</taxon>
        <taxon>Dikarya</taxon>
        <taxon>Ascomycota</taxon>
        <taxon>Pezizomycotina</taxon>
        <taxon>Dothideomycetes</taxon>
        <taxon>Dothideomycetes incertae sedis</taxon>
        <taxon>Botryosphaeriales</taxon>
        <taxon>Aplosporellaceae</taxon>
        <taxon>Aplosporella</taxon>
    </lineage>
</organism>
<evidence type="ECO:0000313" key="2">
    <source>
        <dbReference type="EMBL" id="KAF2140053.1"/>
    </source>
</evidence>
<dbReference type="EMBL" id="ML995491">
    <property type="protein sequence ID" value="KAF2140053.1"/>
    <property type="molecule type" value="Genomic_DNA"/>
</dbReference>